<comment type="caution">
    <text evidence="2">The sequence shown here is derived from an EMBL/GenBank/DDBJ whole genome shotgun (WGS) entry which is preliminary data.</text>
</comment>
<dbReference type="Pfam" id="PF13858">
    <property type="entry name" value="DUF4199"/>
    <property type="match status" value="1"/>
</dbReference>
<feature type="transmembrane region" description="Helical" evidence="1">
    <location>
        <begin position="32"/>
        <end position="53"/>
    </location>
</feature>
<organism evidence="2 3">
    <name type="scientific">Cryomorpha ignava</name>
    <dbReference type="NCBI Taxonomy" id="101383"/>
    <lineage>
        <taxon>Bacteria</taxon>
        <taxon>Pseudomonadati</taxon>
        <taxon>Bacteroidota</taxon>
        <taxon>Flavobacteriia</taxon>
        <taxon>Flavobacteriales</taxon>
        <taxon>Cryomorphaceae</taxon>
        <taxon>Cryomorpha</taxon>
    </lineage>
</organism>
<accession>A0A7K3WR21</accession>
<keyword evidence="1" id="KW-1133">Transmembrane helix</keyword>
<name>A0A7K3WR21_9FLAO</name>
<dbReference type="InterPro" id="IPR025250">
    <property type="entry name" value="DUF4199"/>
</dbReference>
<keyword evidence="1" id="KW-0472">Membrane</keyword>
<reference evidence="2 3" key="1">
    <citation type="submission" date="2020-02" db="EMBL/GenBank/DDBJ databases">
        <title>Out from the shadows clarifying the taxonomy of the family Cryomorphaceae and related taxa by utilizing the GTDB taxonomic framework.</title>
        <authorList>
            <person name="Bowman J.P."/>
        </authorList>
    </citation>
    <scope>NUCLEOTIDE SEQUENCE [LARGE SCALE GENOMIC DNA]</scope>
    <source>
        <strain evidence="2 3">QSSC 1-22</strain>
    </source>
</reference>
<evidence type="ECO:0000313" key="2">
    <source>
        <dbReference type="EMBL" id="NEN23292.1"/>
    </source>
</evidence>
<protein>
    <submittedName>
        <fullName evidence="2">DUF4199 domain-containing protein</fullName>
    </submittedName>
</protein>
<dbReference type="EMBL" id="JAAGVY010000009">
    <property type="protein sequence ID" value="NEN23292.1"/>
    <property type="molecule type" value="Genomic_DNA"/>
</dbReference>
<keyword evidence="3" id="KW-1185">Reference proteome</keyword>
<feature type="transmembrane region" description="Helical" evidence="1">
    <location>
        <begin position="7"/>
        <end position="26"/>
    </location>
</feature>
<gene>
    <name evidence="2" type="ORF">G3O08_07245</name>
</gene>
<feature type="transmembrane region" description="Helical" evidence="1">
    <location>
        <begin position="148"/>
        <end position="166"/>
    </location>
</feature>
<evidence type="ECO:0000256" key="1">
    <source>
        <dbReference type="SAM" id="Phobius"/>
    </source>
</evidence>
<keyword evidence="1" id="KW-0812">Transmembrane</keyword>
<feature type="transmembrane region" description="Helical" evidence="1">
    <location>
        <begin position="74"/>
        <end position="94"/>
    </location>
</feature>
<dbReference type="Proteomes" id="UP000486602">
    <property type="component" value="Unassembled WGS sequence"/>
</dbReference>
<dbReference type="AlphaFoldDB" id="A0A7K3WR21"/>
<evidence type="ECO:0000313" key="3">
    <source>
        <dbReference type="Proteomes" id="UP000486602"/>
    </source>
</evidence>
<dbReference type="RefSeq" id="WP_163284371.1">
    <property type="nucleotide sequence ID" value="NZ_JAAGVY010000009.1"/>
</dbReference>
<sequence>MNKSYALNLGLTTAVLSIVLFLLMAILGGGMILSFAIGILALAFMIALPIIFVRKQRKANNGIISYKDAFLTSFVGLAIGGIVYLAFSFIYVNFIDTTYLDKMINQQIETTMSFMQGNVPEEQMVETLTEIETKTREGFTLPGMLKNLGIYLIVYAVFSLILAAIMKRNPVIVSTSEDIIDN</sequence>
<proteinExistence type="predicted"/>